<comment type="caution">
    <text evidence="1">The sequence shown here is derived from an EMBL/GenBank/DDBJ whole genome shotgun (WGS) entry which is preliminary data.</text>
</comment>
<dbReference type="RefSeq" id="WP_379793410.1">
    <property type="nucleotide sequence ID" value="NZ_JBHSQB010000021.1"/>
</dbReference>
<reference evidence="2" key="1">
    <citation type="journal article" date="2019" name="Int. J. Syst. Evol. Microbiol.">
        <title>The Global Catalogue of Microorganisms (GCM) 10K type strain sequencing project: providing services to taxonomists for standard genome sequencing and annotation.</title>
        <authorList>
            <consortium name="The Broad Institute Genomics Platform"/>
            <consortium name="The Broad Institute Genome Sequencing Center for Infectious Disease"/>
            <person name="Wu L."/>
            <person name="Ma J."/>
        </authorList>
    </citation>
    <scope>NUCLEOTIDE SEQUENCE [LARGE SCALE GENOMIC DNA]</scope>
    <source>
        <strain evidence="2">CCUG 49679</strain>
    </source>
</reference>
<dbReference type="NCBIfam" id="TIGR01200">
    <property type="entry name" value="GLPGLI"/>
    <property type="match status" value="1"/>
</dbReference>
<sequence length="237" mass="27316">MQKIIIILLLTTSSIFSQNSIYVEYGVKINVIEGSFMTNETLRNALKYATENDESLLFALFISKKNSRFFNLKKLESDDNKMLDDLALTFSGYGGEVYDFDNSIYSEVFNFGQNLYQKKAKIDNWILINETKEIDGYLCYKATNINKVINSVNTFNHPVTAWYCPKLPYNNGPNGYGNLPGLILELQVRNVVFGAKKIDTNSKFKFDFSFLKKAKTITKEEIERIIEKEYSDKTLKK</sequence>
<organism evidence="1 2">
    <name type="scientific">Flavobacterium qiangtangense</name>
    <dbReference type="NCBI Taxonomy" id="1442595"/>
    <lineage>
        <taxon>Bacteria</taxon>
        <taxon>Pseudomonadati</taxon>
        <taxon>Bacteroidota</taxon>
        <taxon>Flavobacteriia</taxon>
        <taxon>Flavobacteriales</taxon>
        <taxon>Flavobacteriaceae</taxon>
        <taxon>Flavobacterium</taxon>
    </lineage>
</organism>
<dbReference type="Proteomes" id="UP001596287">
    <property type="component" value="Unassembled WGS sequence"/>
</dbReference>
<proteinExistence type="predicted"/>
<evidence type="ECO:0000313" key="2">
    <source>
        <dbReference type="Proteomes" id="UP001596287"/>
    </source>
</evidence>
<protein>
    <submittedName>
        <fullName evidence="1">GLPGLI family protein</fullName>
    </submittedName>
</protein>
<evidence type="ECO:0000313" key="1">
    <source>
        <dbReference type="EMBL" id="MFC6098396.1"/>
    </source>
</evidence>
<dbReference type="Pfam" id="PF09697">
    <property type="entry name" value="Porph_ging"/>
    <property type="match status" value="1"/>
</dbReference>
<name>A0ABW1PTY5_9FLAO</name>
<accession>A0ABW1PTY5</accession>
<dbReference type="InterPro" id="IPR005901">
    <property type="entry name" value="GLPGLI"/>
</dbReference>
<keyword evidence="2" id="KW-1185">Reference proteome</keyword>
<gene>
    <name evidence="1" type="ORF">ACFPVY_17240</name>
</gene>
<dbReference type="EMBL" id="JBHSQB010000021">
    <property type="protein sequence ID" value="MFC6098396.1"/>
    <property type="molecule type" value="Genomic_DNA"/>
</dbReference>